<dbReference type="InterPro" id="IPR052286">
    <property type="entry name" value="Wnt_signaling_inhibitor"/>
</dbReference>
<name>A0A162NXI9_9CRUS</name>
<evidence type="ECO:0000256" key="4">
    <source>
        <dbReference type="SAM" id="SignalP"/>
    </source>
</evidence>
<evidence type="ECO:0000256" key="3">
    <source>
        <dbReference type="ARBA" id="ARBA00022737"/>
    </source>
</evidence>
<dbReference type="OrthoDB" id="64893at2759"/>
<protein>
    <submittedName>
        <fullName evidence="5">Uncharacterized protein</fullName>
    </submittedName>
</protein>
<dbReference type="PANTHER" id="PTHR24364:SF18">
    <property type="entry name" value="LP06937P"/>
    <property type="match status" value="1"/>
</dbReference>
<keyword evidence="2 4" id="KW-0732">Signal</keyword>
<dbReference type="SUPFAM" id="SSF52058">
    <property type="entry name" value="L domain-like"/>
    <property type="match status" value="1"/>
</dbReference>
<proteinExistence type="predicted"/>
<evidence type="ECO:0000256" key="1">
    <source>
        <dbReference type="ARBA" id="ARBA00022614"/>
    </source>
</evidence>
<dbReference type="InterPro" id="IPR032675">
    <property type="entry name" value="LRR_dom_sf"/>
</dbReference>
<feature type="chain" id="PRO_5007838418" evidence="4">
    <location>
        <begin position="24"/>
        <end position="571"/>
    </location>
</feature>
<sequence>MGNYHIYMVGILAFIIAADVGLSAEMDTISDNNTTAEDDCNDEYYSPCSCRRDRYNNQSIFVVCSKASVTQVRDVFRRSTHPQMYSFSFLANHNDPPMTIYSVPVDFLADKRATRISLYGYSKGSSWLPKLAIDSLAFRSTNANVRFLELSYWDLLLQTDFSFLQGFHGLEQLTLSFNDNLAAFQYLPVPFPALRSLYIHHCSDLKQAPFPNLTLSNSNLEELSMPYNDLDDQTVNETLASLVAGGLSNSISSIDVSGNRLTTMPNQIAFFSHLTSLFVTDNSISWIPSSSISLTSPHINMNFLHLNGNNIIGIDSDAFKGNFSTTQVGLNFNRLTLFEENVFKDMLEQMVSIQPAIGSVIVSSNAFVCGCDLAWLIRDHRHLLPVVKGGVCSSRMSFEELDPQSFVGCYEQTTVDSLTTDNSSSNGAFSAATAKLYILQLIETGTMKQTTLLMNCGLAIALVVSGRLFGSADGHGMMLDPPSRSSMWRYGFNVPPNYNENGLNCGGYGVQFNSINQGRCGECGDEWSLPRPRANDEGGIYGTGIIGQTYAQASVMDSVDCRIDVESFGLL</sequence>
<feature type="signal peptide" evidence="4">
    <location>
        <begin position="1"/>
        <end position="23"/>
    </location>
</feature>
<comment type="caution">
    <text evidence="5">The sequence shown here is derived from an EMBL/GenBank/DDBJ whole genome shotgun (WGS) entry which is preliminary data.</text>
</comment>
<keyword evidence="3" id="KW-0677">Repeat</keyword>
<accession>A0A162NXI9</accession>
<dbReference type="GO" id="GO:0016020">
    <property type="term" value="C:membrane"/>
    <property type="evidence" value="ECO:0007669"/>
    <property type="project" value="TreeGrafter"/>
</dbReference>
<keyword evidence="6" id="KW-1185">Reference proteome</keyword>
<keyword evidence="1" id="KW-0433">Leucine-rich repeat</keyword>
<dbReference type="Gene3D" id="3.80.10.10">
    <property type="entry name" value="Ribonuclease Inhibitor"/>
    <property type="match status" value="2"/>
</dbReference>
<evidence type="ECO:0000313" key="6">
    <source>
        <dbReference type="Proteomes" id="UP000076858"/>
    </source>
</evidence>
<evidence type="ECO:0000256" key="2">
    <source>
        <dbReference type="ARBA" id="ARBA00022729"/>
    </source>
</evidence>
<reference evidence="5 6" key="1">
    <citation type="submission" date="2016-03" db="EMBL/GenBank/DDBJ databases">
        <title>EvidentialGene: Evidence-directed Construction of Genes on Genomes.</title>
        <authorList>
            <person name="Gilbert D.G."/>
            <person name="Choi J.-H."/>
            <person name="Mockaitis K."/>
            <person name="Colbourne J."/>
            <person name="Pfrender M."/>
        </authorList>
    </citation>
    <scope>NUCLEOTIDE SEQUENCE [LARGE SCALE GENOMIC DNA]</scope>
    <source>
        <strain evidence="5 6">Xinb3</strain>
        <tissue evidence="5">Complete organism</tissue>
    </source>
</reference>
<evidence type="ECO:0000313" key="5">
    <source>
        <dbReference type="EMBL" id="KZS18350.1"/>
    </source>
</evidence>
<dbReference type="EMBL" id="LRGB01000512">
    <property type="protein sequence ID" value="KZS18350.1"/>
    <property type="molecule type" value="Genomic_DNA"/>
</dbReference>
<dbReference type="PANTHER" id="PTHR24364">
    <property type="entry name" value="LP06937P"/>
    <property type="match status" value="1"/>
</dbReference>
<dbReference type="AlphaFoldDB" id="A0A162NXI9"/>
<gene>
    <name evidence="5" type="ORF">APZ42_014829</name>
</gene>
<dbReference type="Proteomes" id="UP000076858">
    <property type="component" value="Unassembled WGS sequence"/>
</dbReference>
<organism evidence="5 6">
    <name type="scientific">Daphnia magna</name>
    <dbReference type="NCBI Taxonomy" id="35525"/>
    <lineage>
        <taxon>Eukaryota</taxon>
        <taxon>Metazoa</taxon>
        <taxon>Ecdysozoa</taxon>
        <taxon>Arthropoda</taxon>
        <taxon>Crustacea</taxon>
        <taxon>Branchiopoda</taxon>
        <taxon>Diplostraca</taxon>
        <taxon>Cladocera</taxon>
        <taxon>Anomopoda</taxon>
        <taxon>Daphniidae</taxon>
        <taxon>Daphnia</taxon>
    </lineage>
</organism>